<evidence type="ECO:0000313" key="5">
    <source>
        <dbReference type="EMBL" id="MCQ4815350.1"/>
    </source>
</evidence>
<keyword evidence="5" id="KW-0347">Helicase</keyword>
<evidence type="ECO:0000259" key="4">
    <source>
        <dbReference type="PROSITE" id="PS51194"/>
    </source>
</evidence>
<keyword evidence="1" id="KW-0547">Nucleotide-binding</keyword>
<dbReference type="InterPro" id="IPR011545">
    <property type="entry name" value="DEAD/DEAH_box_helicase_dom"/>
</dbReference>
<dbReference type="SMART" id="SM00487">
    <property type="entry name" value="DEXDc"/>
    <property type="match status" value="1"/>
</dbReference>
<dbReference type="PROSITE" id="PS51192">
    <property type="entry name" value="HELICASE_ATP_BIND_1"/>
    <property type="match status" value="1"/>
</dbReference>
<dbReference type="PROSITE" id="PS51194">
    <property type="entry name" value="HELICASE_CTER"/>
    <property type="match status" value="1"/>
</dbReference>
<keyword evidence="2" id="KW-0067">ATP-binding</keyword>
<dbReference type="SMART" id="SM00490">
    <property type="entry name" value="HELICc"/>
    <property type="match status" value="1"/>
</dbReference>
<dbReference type="InterPro" id="IPR014001">
    <property type="entry name" value="Helicase_ATP-bd"/>
</dbReference>
<dbReference type="PANTHER" id="PTHR47957">
    <property type="entry name" value="ATP-DEPENDENT HELICASE HRQ1"/>
    <property type="match status" value="1"/>
</dbReference>
<sequence>MLNNYFAKKEPSIEALVRWIADLGGKAPAIKKLPARPAAFGSFGALDERIVNALKKRGVEALYSHQSAAVECALAGVDCVIATPTASGKTLCYNLPVMHAILRDPSARALYLFPTKALAQDQLAELGELAAFADGGIHGFVYDGDTDPVKRRQARSEGHIVITNPDMLNSGILPHHTKWSDYFRNLKYIVVDELHTYRGVFGSHLANLFSRLARICEFYGSHPTFICCSATIANPDEHAQGLIGRSVKLITESGAPASEKEIIIYNPPVIDWKTGMRRSSLFETSRIASEALSSGISTIVFTRSRLNVELLLKSIRADLAKRGADPMMIMGYRGGYLPKERRRIEHDLRSGGLRGVVSTNALELGIDIGSLALAVLHGYPGSIASAWQQIGRAGRRGAISAAVMVASADPLDQFLASRPEWFYGAPTERARIDPCNPYIQVSHVKCSAFELPFHAGEKFGGQEVDAILDYLADHEVLHRVSEADEERYYWQADSYPAAGLSLRSATGENYTITDITVETKPVVIGTMDRRSAPTLIFPDAIYFHGGKSYIVESLDTEKMQCFIREIAADYYTDGDASLRINITDDFETEGNYGWGEVVVTLTPTIFKKIKLATHENAGFGQISLPEEQMHTTACWLMMPRCRQEDAELKLAMEGLEHLIRNTAPLFLMCDRADILVTSRLKDPQLRRAAIYIIDNIPGGVGLAEGTFEIKNELVKTALGVMNSCGCRGGCPGCVGANGGEFNIKAAVRELAEQILAGK</sequence>
<dbReference type="GO" id="GO:0006289">
    <property type="term" value="P:nucleotide-excision repair"/>
    <property type="evidence" value="ECO:0007669"/>
    <property type="project" value="TreeGrafter"/>
</dbReference>
<keyword evidence="5" id="KW-0378">Hydrolase</keyword>
<dbReference type="Pfam" id="PF00270">
    <property type="entry name" value="DEAD"/>
    <property type="match status" value="1"/>
</dbReference>
<evidence type="ECO:0000259" key="3">
    <source>
        <dbReference type="PROSITE" id="PS51192"/>
    </source>
</evidence>
<gene>
    <name evidence="5" type="ORF">NE630_13000</name>
</gene>
<keyword evidence="6" id="KW-1185">Reference proteome</keyword>
<name>A0AAW5K868_9BACT</name>
<feature type="domain" description="Helicase C-terminal" evidence="4">
    <location>
        <begin position="288"/>
        <end position="443"/>
    </location>
</feature>
<dbReference type="GO" id="GO:0036297">
    <property type="term" value="P:interstrand cross-link repair"/>
    <property type="evidence" value="ECO:0007669"/>
    <property type="project" value="TreeGrafter"/>
</dbReference>
<dbReference type="Gene3D" id="3.40.50.300">
    <property type="entry name" value="P-loop containing nucleotide triphosphate hydrolases"/>
    <property type="match status" value="2"/>
</dbReference>
<reference evidence="5 6" key="1">
    <citation type="submission" date="2022-06" db="EMBL/GenBank/DDBJ databases">
        <title>Isolation of gut microbiota from human fecal samples.</title>
        <authorList>
            <person name="Pamer E.G."/>
            <person name="Barat B."/>
            <person name="Waligurski E."/>
            <person name="Medina S."/>
            <person name="Paddock L."/>
            <person name="Mostad J."/>
        </authorList>
    </citation>
    <scope>NUCLEOTIDE SEQUENCE [LARGE SCALE GENOMIC DNA]</scope>
    <source>
        <strain evidence="5 6">DFI.9.90</strain>
    </source>
</reference>
<dbReference type="Pfam" id="PF00271">
    <property type="entry name" value="Helicase_C"/>
    <property type="match status" value="1"/>
</dbReference>
<dbReference type="RefSeq" id="WP_039917231.1">
    <property type="nucleotide sequence ID" value="NZ_CABKQM010000004.1"/>
</dbReference>
<dbReference type="InterPro" id="IPR027417">
    <property type="entry name" value="P-loop_NTPase"/>
</dbReference>
<evidence type="ECO:0000256" key="2">
    <source>
        <dbReference type="ARBA" id="ARBA00022840"/>
    </source>
</evidence>
<dbReference type="InterPro" id="IPR001650">
    <property type="entry name" value="Helicase_C-like"/>
</dbReference>
<dbReference type="AlphaFoldDB" id="A0AAW5K868"/>
<dbReference type="PANTHER" id="PTHR47957:SF3">
    <property type="entry name" value="ATP-DEPENDENT HELICASE HRQ1"/>
    <property type="match status" value="1"/>
</dbReference>
<dbReference type="GO" id="GO:0043138">
    <property type="term" value="F:3'-5' DNA helicase activity"/>
    <property type="evidence" value="ECO:0007669"/>
    <property type="project" value="TreeGrafter"/>
</dbReference>
<feature type="domain" description="Helicase ATP-binding" evidence="3">
    <location>
        <begin position="70"/>
        <end position="250"/>
    </location>
</feature>
<organism evidence="5 6">
    <name type="scientific">Cloacibacillus evryensis</name>
    <dbReference type="NCBI Taxonomy" id="508460"/>
    <lineage>
        <taxon>Bacteria</taxon>
        <taxon>Thermotogati</taxon>
        <taxon>Synergistota</taxon>
        <taxon>Synergistia</taxon>
        <taxon>Synergistales</taxon>
        <taxon>Synergistaceae</taxon>
        <taxon>Cloacibacillus</taxon>
    </lineage>
</organism>
<comment type="caution">
    <text evidence="5">The sequence shown here is derived from an EMBL/GenBank/DDBJ whole genome shotgun (WGS) entry which is preliminary data.</text>
</comment>
<dbReference type="GO" id="GO:0003676">
    <property type="term" value="F:nucleic acid binding"/>
    <property type="evidence" value="ECO:0007669"/>
    <property type="project" value="InterPro"/>
</dbReference>
<dbReference type="GO" id="GO:0005524">
    <property type="term" value="F:ATP binding"/>
    <property type="evidence" value="ECO:0007669"/>
    <property type="project" value="UniProtKB-KW"/>
</dbReference>
<dbReference type="Proteomes" id="UP001205919">
    <property type="component" value="Unassembled WGS sequence"/>
</dbReference>
<dbReference type="SUPFAM" id="SSF52540">
    <property type="entry name" value="P-loop containing nucleoside triphosphate hydrolases"/>
    <property type="match status" value="1"/>
</dbReference>
<dbReference type="Pfam" id="PF09369">
    <property type="entry name" value="MZB"/>
    <property type="match status" value="1"/>
</dbReference>
<protein>
    <submittedName>
        <fullName evidence="5">DEAD/DEAH box helicase</fullName>
    </submittedName>
</protein>
<evidence type="ECO:0000256" key="1">
    <source>
        <dbReference type="ARBA" id="ARBA00022741"/>
    </source>
</evidence>
<dbReference type="InterPro" id="IPR055227">
    <property type="entry name" value="HRQ1_WHD"/>
</dbReference>
<dbReference type="CDD" id="cd17923">
    <property type="entry name" value="DEXHc_Hrq1-like"/>
    <property type="match status" value="1"/>
</dbReference>
<dbReference type="EMBL" id="JANFYT010000033">
    <property type="protein sequence ID" value="MCQ4815350.1"/>
    <property type="molecule type" value="Genomic_DNA"/>
</dbReference>
<dbReference type="InterPro" id="IPR018973">
    <property type="entry name" value="MZB"/>
</dbReference>
<dbReference type="CDD" id="cd18797">
    <property type="entry name" value="SF2_C_Hrq"/>
    <property type="match status" value="1"/>
</dbReference>
<dbReference type="Pfam" id="PF22982">
    <property type="entry name" value="WHD_HRQ1"/>
    <property type="match status" value="1"/>
</dbReference>
<proteinExistence type="predicted"/>
<accession>A0AAW5K868</accession>
<evidence type="ECO:0000313" key="6">
    <source>
        <dbReference type="Proteomes" id="UP001205919"/>
    </source>
</evidence>